<evidence type="ECO:0000313" key="3">
    <source>
        <dbReference type="Proteomes" id="UP001216390"/>
    </source>
</evidence>
<proteinExistence type="predicted"/>
<feature type="domain" description="IrrE N-terminal-like" evidence="1">
    <location>
        <begin position="51"/>
        <end position="148"/>
    </location>
</feature>
<name>A0AAE9Y6M4_9ACTN</name>
<dbReference type="Pfam" id="PF06114">
    <property type="entry name" value="Peptidase_M78"/>
    <property type="match status" value="1"/>
</dbReference>
<dbReference type="PANTHER" id="PTHR43236:SF1">
    <property type="entry name" value="BLL7220 PROTEIN"/>
    <property type="match status" value="1"/>
</dbReference>
<dbReference type="KEGG" id="ima:PO878_18825"/>
<sequence length="167" mass="18823">MIVEHTYGLEILWEPIDEPPGTKVLGALAPSLKRIVLNDRHLAMFEGFVGPERFTLAHELAHWIYDAEMSGQGTLDFDTPDQTFCYWRESDSIDETTRLRELNANKLAAHLILPDDLVRAANLDQVLANFRDTARHWGVSLTTLRIKLDTLGLLDSGDRQQLGTLGL</sequence>
<dbReference type="Proteomes" id="UP001216390">
    <property type="component" value="Chromosome"/>
</dbReference>
<keyword evidence="3" id="KW-1185">Reference proteome</keyword>
<dbReference type="InterPro" id="IPR052345">
    <property type="entry name" value="Rad_response_metalloprotease"/>
</dbReference>
<reference evidence="2" key="1">
    <citation type="submission" date="2023-01" db="EMBL/GenBank/DDBJ databases">
        <title>The diversity of Class Acidimicrobiia in South China Sea sediment environments and the proposal of Iamia marina sp. nov., a novel species of the genus Iamia.</title>
        <authorList>
            <person name="He Y."/>
            <person name="Tian X."/>
        </authorList>
    </citation>
    <scope>NUCLEOTIDE SEQUENCE</scope>
    <source>
        <strain evidence="2">DSM 19957</strain>
    </source>
</reference>
<gene>
    <name evidence="2" type="ORF">PO878_18825</name>
</gene>
<evidence type="ECO:0000259" key="1">
    <source>
        <dbReference type="Pfam" id="PF06114"/>
    </source>
</evidence>
<dbReference type="InterPro" id="IPR010359">
    <property type="entry name" value="IrrE_HExxH"/>
</dbReference>
<dbReference type="Gene3D" id="1.10.10.2910">
    <property type="match status" value="1"/>
</dbReference>
<protein>
    <submittedName>
        <fullName evidence="2">ImmA/IrrE family metallo-endopeptidase</fullName>
    </submittedName>
</protein>
<accession>A0AAE9Y6M4</accession>
<organism evidence="2 3">
    <name type="scientific">Iamia majanohamensis</name>
    <dbReference type="NCBI Taxonomy" id="467976"/>
    <lineage>
        <taxon>Bacteria</taxon>
        <taxon>Bacillati</taxon>
        <taxon>Actinomycetota</taxon>
        <taxon>Acidimicrobiia</taxon>
        <taxon>Acidimicrobiales</taxon>
        <taxon>Iamiaceae</taxon>
        <taxon>Iamia</taxon>
    </lineage>
</organism>
<dbReference type="RefSeq" id="WP_272736079.1">
    <property type="nucleotide sequence ID" value="NZ_CP116942.1"/>
</dbReference>
<evidence type="ECO:0000313" key="2">
    <source>
        <dbReference type="EMBL" id="WCO66556.1"/>
    </source>
</evidence>
<dbReference type="AlphaFoldDB" id="A0AAE9Y6M4"/>
<dbReference type="EMBL" id="CP116942">
    <property type="protein sequence ID" value="WCO66556.1"/>
    <property type="molecule type" value="Genomic_DNA"/>
</dbReference>
<dbReference type="PANTHER" id="PTHR43236">
    <property type="entry name" value="ANTITOXIN HIGA1"/>
    <property type="match status" value="1"/>
</dbReference>